<reference evidence="1" key="1">
    <citation type="submission" date="2023-07" db="EMBL/GenBank/DDBJ databases">
        <title>The genome sequence of Rhodocytophaga aerolata KACC 12507.</title>
        <authorList>
            <person name="Zhang X."/>
        </authorList>
    </citation>
    <scope>NUCLEOTIDE SEQUENCE</scope>
    <source>
        <strain evidence="1">KACC 12507</strain>
    </source>
</reference>
<sequence>YKRNTHNSKSQGVCIHMLGTNKRMITSRFEYVDKLIAILDACQVDCELDLSFNWPVEYFDTSKEENIKAKALSRFADKDWTFQITANNKEEFLSTLANTLKDGDFCHYYIKVGNKEIGKGYDNFGINFLDPDYFKLTENTLLRLGDSDIYLKKEIEKD</sequence>
<organism evidence="1 2">
    <name type="scientific">Rhodocytophaga aerolata</name>
    <dbReference type="NCBI Taxonomy" id="455078"/>
    <lineage>
        <taxon>Bacteria</taxon>
        <taxon>Pseudomonadati</taxon>
        <taxon>Bacteroidota</taxon>
        <taxon>Cytophagia</taxon>
        <taxon>Cytophagales</taxon>
        <taxon>Rhodocytophagaceae</taxon>
        <taxon>Rhodocytophaga</taxon>
    </lineage>
</organism>
<protein>
    <submittedName>
        <fullName evidence="1">Uncharacterized protein</fullName>
    </submittedName>
</protein>
<name>A0ABT8RIJ9_9BACT</name>
<dbReference type="EMBL" id="JAUKPO010000128">
    <property type="protein sequence ID" value="MDO1451936.1"/>
    <property type="molecule type" value="Genomic_DNA"/>
</dbReference>
<dbReference type="Proteomes" id="UP001168528">
    <property type="component" value="Unassembled WGS sequence"/>
</dbReference>
<feature type="non-terminal residue" evidence="1">
    <location>
        <position position="1"/>
    </location>
</feature>
<proteinExistence type="predicted"/>
<keyword evidence="2" id="KW-1185">Reference proteome</keyword>
<accession>A0ABT8RIJ9</accession>
<evidence type="ECO:0000313" key="2">
    <source>
        <dbReference type="Proteomes" id="UP001168528"/>
    </source>
</evidence>
<comment type="caution">
    <text evidence="1">The sequence shown here is derived from an EMBL/GenBank/DDBJ whole genome shotgun (WGS) entry which is preliminary data.</text>
</comment>
<dbReference type="RefSeq" id="WP_302042730.1">
    <property type="nucleotide sequence ID" value="NZ_JAUKPO010000128.1"/>
</dbReference>
<gene>
    <name evidence="1" type="ORF">Q0590_37050</name>
</gene>
<evidence type="ECO:0000313" key="1">
    <source>
        <dbReference type="EMBL" id="MDO1451936.1"/>
    </source>
</evidence>